<name>A0AC34FZ70_9BILA</name>
<organism evidence="1 2">
    <name type="scientific">Panagrolaimus sp. ES5</name>
    <dbReference type="NCBI Taxonomy" id="591445"/>
    <lineage>
        <taxon>Eukaryota</taxon>
        <taxon>Metazoa</taxon>
        <taxon>Ecdysozoa</taxon>
        <taxon>Nematoda</taxon>
        <taxon>Chromadorea</taxon>
        <taxon>Rhabditida</taxon>
        <taxon>Tylenchina</taxon>
        <taxon>Panagrolaimomorpha</taxon>
        <taxon>Panagrolaimoidea</taxon>
        <taxon>Panagrolaimidae</taxon>
        <taxon>Panagrolaimus</taxon>
    </lineage>
</organism>
<accession>A0AC34FZ70</accession>
<evidence type="ECO:0000313" key="1">
    <source>
        <dbReference type="Proteomes" id="UP000887579"/>
    </source>
</evidence>
<dbReference type="WBParaSite" id="ES5_v2.g22369.t1">
    <property type="protein sequence ID" value="ES5_v2.g22369.t1"/>
    <property type="gene ID" value="ES5_v2.g22369"/>
</dbReference>
<evidence type="ECO:0000313" key="2">
    <source>
        <dbReference type="WBParaSite" id="ES5_v2.g22369.t1"/>
    </source>
</evidence>
<sequence>MSQNPYPDRNSAGKETRAKNPEYFKFHQFKAVDRMTNFLVMSIHPTPLGSYIEIGVYRSYFKHELKEKIGRKTVTRIICVYVCKKVSEDGDACNARTDVENVENDKNVTQQQIITP</sequence>
<proteinExistence type="predicted"/>
<reference evidence="2" key="1">
    <citation type="submission" date="2022-11" db="UniProtKB">
        <authorList>
            <consortium name="WormBaseParasite"/>
        </authorList>
    </citation>
    <scope>IDENTIFICATION</scope>
</reference>
<dbReference type="Proteomes" id="UP000887579">
    <property type="component" value="Unplaced"/>
</dbReference>
<protein>
    <submittedName>
        <fullName evidence="2">Uncharacterized protein</fullName>
    </submittedName>
</protein>